<dbReference type="AlphaFoldDB" id="A0A240E8Y3"/>
<evidence type="ECO:0000313" key="2">
    <source>
        <dbReference type="EMBL" id="SNX45198.1"/>
    </source>
</evidence>
<protein>
    <submittedName>
        <fullName evidence="2">Uncharacterized protein</fullName>
    </submittedName>
</protein>
<keyword evidence="1" id="KW-0812">Transmembrane</keyword>
<keyword evidence="1" id="KW-1133">Transmembrane helix</keyword>
<feature type="transmembrane region" description="Helical" evidence="1">
    <location>
        <begin position="6"/>
        <end position="23"/>
    </location>
</feature>
<evidence type="ECO:0000313" key="3">
    <source>
        <dbReference type="Proteomes" id="UP000219336"/>
    </source>
</evidence>
<name>A0A240E8Y3_9VIBR</name>
<proteinExistence type="predicted"/>
<accession>A0A240E8Y3</accession>
<keyword evidence="1" id="KW-0472">Membrane</keyword>
<keyword evidence="3" id="KW-1185">Reference proteome</keyword>
<dbReference type="Proteomes" id="UP000219336">
    <property type="component" value="Unassembled WGS sequence"/>
</dbReference>
<reference evidence="3" key="1">
    <citation type="submission" date="2016-06" db="EMBL/GenBank/DDBJ databases">
        <authorList>
            <person name="Rodrigo-Torres L."/>
            <person name="Arahal R.D."/>
            <person name="Lucena T."/>
        </authorList>
    </citation>
    <scope>NUCLEOTIDE SEQUENCE [LARGE SCALE GENOMIC DNA]</scope>
    <source>
        <strain evidence="3">CECT8203</strain>
    </source>
</reference>
<gene>
    <name evidence="2" type="ORF">VTH8203_00193</name>
</gene>
<sequence>MPVGQAVTATIFFFVMVIHRYYYLTARSIFFRDVSRYCFLVQAMYDDTFVRLIKEKNVIFAPNNSQTVSN</sequence>
<organism evidence="2 3">
    <name type="scientific">Vibrio thalassae</name>
    <dbReference type="NCBI Taxonomy" id="1243014"/>
    <lineage>
        <taxon>Bacteria</taxon>
        <taxon>Pseudomonadati</taxon>
        <taxon>Pseudomonadota</taxon>
        <taxon>Gammaproteobacteria</taxon>
        <taxon>Vibrionales</taxon>
        <taxon>Vibrionaceae</taxon>
        <taxon>Vibrio</taxon>
    </lineage>
</organism>
<dbReference type="EMBL" id="OANU01000002">
    <property type="protein sequence ID" value="SNX45198.1"/>
    <property type="molecule type" value="Genomic_DNA"/>
</dbReference>
<evidence type="ECO:0000256" key="1">
    <source>
        <dbReference type="SAM" id="Phobius"/>
    </source>
</evidence>